<accession>A0A9J6E6G7</accession>
<dbReference type="Pfam" id="PF13843">
    <property type="entry name" value="DDE_Tnp_1_7"/>
    <property type="match status" value="1"/>
</dbReference>
<evidence type="ECO:0000256" key="1">
    <source>
        <dbReference type="SAM" id="Phobius"/>
    </source>
</evidence>
<proteinExistence type="predicted"/>
<gene>
    <name evidence="3" type="ORF">HPB51_005204</name>
</gene>
<keyword evidence="1" id="KW-0472">Membrane</keyword>
<reference evidence="3" key="1">
    <citation type="journal article" date="2020" name="Cell">
        <title>Large-Scale Comparative Analyses of Tick Genomes Elucidate Their Genetic Diversity and Vector Capacities.</title>
        <authorList>
            <consortium name="Tick Genome and Microbiome Consortium (TIGMIC)"/>
            <person name="Jia N."/>
            <person name="Wang J."/>
            <person name="Shi W."/>
            <person name="Du L."/>
            <person name="Sun Y."/>
            <person name="Zhan W."/>
            <person name="Jiang J.F."/>
            <person name="Wang Q."/>
            <person name="Zhang B."/>
            <person name="Ji P."/>
            <person name="Bell-Sakyi L."/>
            <person name="Cui X.M."/>
            <person name="Yuan T.T."/>
            <person name="Jiang B.G."/>
            <person name="Yang W.F."/>
            <person name="Lam T.T."/>
            <person name="Chang Q.C."/>
            <person name="Ding S.J."/>
            <person name="Wang X.J."/>
            <person name="Zhu J.G."/>
            <person name="Ruan X.D."/>
            <person name="Zhao L."/>
            <person name="Wei J.T."/>
            <person name="Ye R.Z."/>
            <person name="Que T.C."/>
            <person name="Du C.H."/>
            <person name="Zhou Y.H."/>
            <person name="Cheng J.X."/>
            <person name="Dai P.F."/>
            <person name="Guo W.B."/>
            <person name="Han X.H."/>
            <person name="Huang E.J."/>
            <person name="Li L.F."/>
            <person name="Wei W."/>
            <person name="Gao Y.C."/>
            <person name="Liu J.Z."/>
            <person name="Shao H.Z."/>
            <person name="Wang X."/>
            <person name="Wang C.C."/>
            <person name="Yang T.C."/>
            <person name="Huo Q.B."/>
            <person name="Li W."/>
            <person name="Chen H.Y."/>
            <person name="Chen S.E."/>
            <person name="Zhou L.G."/>
            <person name="Ni X.B."/>
            <person name="Tian J.H."/>
            <person name="Sheng Y."/>
            <person name="Liu T."/>
            <person name="Pan Y.S."/>
            <person name="Xia L.Y."/>
            <person name="Li J."/>
            <person name="Zhao F."/>
            <person name="Cao W.C."/>
        </authorList>
    </citation>
    <scope>NUCLEOTIDE SEQUENCE</scope>
    <source>
        <strain evidence="3">Rmic-2018</strain>
    </source>
</reference>
<name>A0A9J6E6G7_RHIMP</name>
<dbReference type="InterPro" id="IPR029526">
    <property type="entry name" value="PGBD"/>
</dbReference>
<evidence type="ECO:0000313" key="4">
    <source>
        <dbReference type="Proteomes" id="UP000821866"/>
    </source>
</evidence>
<reference evidence="3" key="2">
    <citation type="submission" date="2021-09" db="EMBL/GenBank/DDBJ databases">
        <authorList>
            <person name="Jia N."/>
            <person name="Wang J."/>
            <person name="Shi W."/>
            <person name="Du L."/>
            <person name="Sun Y."/>
            <person name="Zhan W."/>
            <person name="Jiang J."/>
            <person name="Wang Q."/>
            <person name="Zhang B."/>
            <person name="Ji P."/>
            <person name="Sakyi L.B."/>
            <person name="Cui X."/>
            <person name="Yuan T."/>
            <person name="Jiang B."/>
            <person name="Yang W."/>
            <person name="Lam T.T.-Y."/>
            <person name="Chang Q."/>
            <person name="Ding S."/>
            <person name="Wang X."/>
            <person name="Zhu J."/>
            <person name="Ruan X."/>
            <person name="Zhao L."/>
            <person name="Wei J."/>
            <person name="Que T."/>
            <person name="Du C."/>
            <person name="Cheng J."/>
            <person name="Dai P."/>
            <person name="Han X."/>
            <person name="Huang E."/>
            <person name="Gao Y."/>
            <person name="Liu J."/>
            <person name="Shao H."/>
            <person name="Ye R."/>
            <person name="Li L."/>
            <person name="Wei W."/>
            <person name="Wang X."/>
            <person name="Wang C."/>
            <person name="Huo Q."/>
            <person name="Li W."/>
            <person name="Guo W."/>
            <person name="Chen H."/>
            <person name="Chen S."/>
            <person name="Zhou L."/>
            <person name="Zhou L."/>
            <person name="Ni X."/>
            <person name="Tian J."/>
            <person name="Zhou Y."/>
            <person name="Sheng Y."/>
            <person name="Liu T."/>
            <person name="Pan Y."/>
            <person name="Xia L."/>
            <person name="Li J."/>
            <person name="Zhao F."/>
            <person name="Cao W."/>
        </authorList>
    </citation>
    <scope>NUCLEOTIDE SEQUENCE</scope>
    <source>
        <strain evidence="3">Rmic-2018</strain>
        <tissue evidence="3">Larvae</tissue>
    </source>
</reference>
<feature type="domain" description="PiggyBac transposable element-derived protein" evidence="2">
    <location>
        <begin position="5"/>
        <end position="35"/>
    </location>
</feature>
<comment type="caution">
    <text evidence="3">The sequence shown here is derived from an EMBL/GenBank/DDBJ whole genome shotgun (WGS) entry which is preliminary data.</text>
</comment>
<keyword evidence="1" id="KW-1133">Transmembrane helix</keyword>
<keyword evidence="1" id="KW-0812">Transmembrane</keyword>
<feature type="transmembrane region" description="Helical" evidence="1">
    <location>
        <begin position="14"/>
        <end position="35"/>
    </location>
</feature>
<keyword evidence="4" id="KW-1185">Reference proteome</keyword>
<evidence type="ECO:0000259" key="2">
    <source>
        <dbReference type="Pfam" id="PF13843"/>
    </source>
</evidence>
<protein>
    <recommendedName>
        <fullName evidence="2">PiggyBac transposable element-derived protein domain-containing protein</fullName>
    </recommendedName>
</protein>
<dbReference type="AlphaFoldDB" id="A0A9J6E6G7"/>
<organism evidence="3 4">
    <name type="scientific">Rhipicephalus microplus</name>
    <name type="common">Cattle tick</name>
    <name type="synonym">Boophilus microplus</name>
    <dbReference type="NCBI Taxonomy" id="6941"/>
    <lineage>
        <taxon>Eukaryota</taxon>
        <taxon>Metazoa</taxon>
        <taxon>Ecdysozoa</taxon>
        <taxon>Arthropoda</taxon>
        <taxon>Chelicerata</taxon>
        <taxon>Arachnida</taxon>
        <taxon>Acari</taxon>
        <taxon>Parasitiformes</taxon>
        <taxon>Ixodida</taxon>
        <taxon>Ixodoidea</taxon>
        <taxon>Ixodidae</taxon>
        <taxon>Rhipicephalinae</taxon>
        <taxon>Rhipicephalus</taxon>
        <taxon>Boophilus</taxon>
    </lineage>
</organism>
<sequence>MISGKVTPDEMMKFIGLIIYVGIVKVPHLNFYWNVAIEKHGKTRRKANICAAERIFLALADGNLSDANLSDDEAEVSDDVVNVDIDFGRPKQCFRASSGGEQ</sequence>
<dbReference type="EMBL" id="JABSTU010000005">
    <property type="protein sequence ID" value="KAH8029902.1"/>
    <property type="molecule type" value="Genomic_DNA"/>
</dbReference>
<dbReference type="Proteomes" id="UP000821866">
    <property type="component" value="Chromosome 3"/>
</dbReference>
<evidence type="ECO:0000313" key="3">
    <source>
        <dbReference type="EMBL" id="KAH8029902.1"/>
    </source>
</evidence>